<dbReference type="Proteomes" id="UP000541426">
    <property type="component" value="Unassembled WGS sequence"/>
</dbReference>
<accession>A0A7W6GVD9</accession>
<dbReference type="AlphaFoldDB" id="A0A7W6GVD9"/>
<evidence type="ECO:0008006" key="4">
    <source>
        <dbReference type="Google" id="ProtNLM"/>
    </source>
</evidence>
<sequence>MISHQPVFSSLFAAFLLASSAAQAAEVSKAPNEEMRCYLSVEGPIAAGDAEKIRTAMAEFPSDHPEDTGLYYPNSMNSWRKVCFDSPGGSFSEGVEIARYLLAEQIGSAVPRDAECISACAVAFMGGTNDTKGDGGSIPFRQLHPLGKLGFHAPFIEVPERDYSGAIVQQAFEGALANIGFLLSRGDEMKFPRSLVLRMLQTPSDKMHYVKTVGEASRWGIGVAPVVPRANLEQASVVNACYNQEAFLQDKPMEIYAKADDVVMETDVATAVGTLPSGFRGELSMRCRVVHPPVSEYDRYSPLTHRAIHDITEYEGVYPFQFYDPLTPISSLVDKSGEPPQRVHSFEQRHEVEAVCLVFEEGQVRDSEPCRWEIRKVRNADLTVEESWHFHWPSGSETIIARNAAKEAKADMLNGGTARRVEAWDLPSDNREAIGDAGQTLGLAEDRWLSENCWHVTSTKRLFCVGSSGDAVALAAKGFVE</sequence>
<organism evidence="2 3">
    <name type="scientific">Sagittula marina</name>
    <dbReference type="NCBI Taxonomy" id="943940"/>
    <lineage>
        <taxon>Bacteria</taxon>
        <taxon>Pseudomonadati</taxon>
        <taxon>Pseudomonadota</taxon>
        <taxon>Alphaproteobacteria</taxon>
        <taxon>Rhodobacterales</taxon>
        <taxon>Roseobacteraceae</taxon>
        <taxon>Sagittula</taxon>
    </lineage>
</organism>
<evidence type="ECO:0000313" key="2">
    <source>
        <dbReference type="EMBL" id="MBB3988443.1"/>
    </source>
</evidence>
<name>A0A7W6GVD9_9RHOB</name>
<reference evidence="2 3" key="1">
    <citation type="submission" date="2020-08" db="EMBL/GenBank/DDBJ databases">
        <title>Genomic Encyclopedia of Type Strains, Phase IV (KMG-IV): sequencing the most valuable type-strain genomes for metagenomic binning, comparative biology and taxonomic classification.</title>
        <authorList>
            <person name="Goeker M."/>
        </authorList>
    </citation>
    <scope>NUCLEOTIDE SEQUENCE [LARGE SCALE GENOMIC DNA]</scope>
    <source>
        <strain evidence="2 3">DSM 102235</strain>
    </source>
</reference>
<evidence type="ECO:0000256" key="1">
    <source>
        <dbReference type="SAM" id="SignalP"/>
    </source>
</evidence>
<comment type="caution">
    <text evidence="2">The sequence shown here is derived from an EMBL/GenBank/DDBJ whole genome shotgun (WGS) entry which is preliminary data.</text>
</comment>
<feature type="chain" id="PRO_5030590300" description="Lipoprotein" evidence="1">
    <location>
        <begin position="25"/>
        <end position="481"/>
    </location>
</feature>
<protein>
    <recommendedName>
        <fullName evidence="4">Lipoprotein</fullName>
    </recommendedName>
</protein>
<dbReference type="SUPFAM" id="SSF52096">
    <property type="entry name" value="ClpP/crotonase"/>
    <property type="match status" value="1"/>
</dbReference>
<keyword evidence="1" id="KW-0732">Signal</keyword>
<dbReference type="RefSeq" id="WP_183970276.1">
    <property type="nucleotide sequence ID" value="NZ_BAABBZ010000050.1"/>
</dbReference>
<feature type="signal peptide" evidence="1">
    <location>
        <begin position="1"/>
        <end position="24"/>
    </location>
</feature>
<evidence type="ECO:0000313" key="3">
    <source>
        <dbReference type="Proteomes" id="UP000541426"/>
    </source>
</evidence>
<proteinExistence type="predicted"/>
<dbReference type="EMBL" id="JACIEJ010000023">
    <property type="protein sequence ID" value="MBB3988443.1"/>
    <property type="molecule type" value="Genomic_DNA"/>
</dbReference>
<keyword evidence="3" id="KW-1185">Reference proteome</keyword>
<dbReference type="InterPro" id="IPR029045">
    <property type="entry name" value="ClpP/crotonase-like_dom_sf"/>
</dbReference>
<gene>
    <name evidence="2" type="ORF">GGQ68_004800</name>
</gene>